<comment type="caution">
    <text evidence="1">The sequence shown here is derived from an EMBL/GenBank/DDBJ whole genome shotgun (WGS) entry which is preliminary data.</text>
</comment>
<evidence type="ECO:0008006" key="3">
    <source>
        <dbReference type="Google" id="ProtNLM"/>
    </source>
</evidence>
<sequence>MAIRHEDIEETFRSLDPALGAGDTDEQRAALLRRVLATPRQAAPARSGFGRVPRPALVAAPLLAAAALVTTLAVPNGGGEEVEVTAQQHREAVELLDRIALAAASGPEIEVRDDQYVYTRTEGERGTPDGADRIERDDWHAVDGARDGWLSERVLSGPSAGTELENLSGVIEADPNATTYRELEALPTDPGVLLESLYAATEGQGPDPHTAVLEDIGSKLAQASLLPDVGAALYRAVAEVPGVVVVDDAVDAAGRRGVGLAFEEPSGERTQWVFDRDTLRYLGSDEIAVLDVAVVDEIGEVPEAPTRSGQPREETPAA</sequence>
<name>A0A853A172_9ACTN</name>
<proteinExistence type="predicted"/>
<dbReference type="Proteomes" id="UP000567795">
    <property type="component" value="Unassembled WGS sequence"/>
</dbReference>
<reference evidence="1 2" key="1">
    <citation type="submission" date="2020-07" db="EMBL/GenBank/DDBJ databases">
        <title>Sequencing the genomes of 1000 actinobacteria strains.</title>
        <authorList>
            <person name="Klenk H.-P."/>
        </authorList>
    </citation>
    <scope>NUCLEOTIDE SEQUENCE [LARGE SCALE GENOMIC DNA]</scope>
    <source>
        <strain evidence="1 2">DSM 42178</strain>
    </source>
</reference>
<protein>
    <recommendedName>
        <fullName evidence="3">CU044_5270 family protein</fullName>
    </recommendedName>
</protein>
<evidence type="ECO:0000313" key="1">
    <source>
        <dbReference type="EMBL" id="NYI04561.1"/>
    </source>
</evidence>
<organism evidence="1 2">
    <name type="scientific">Allostreptomyces psammosilenae</name>
    <dbReference type="NCBI Taxonomy" id="1892865"/>
    <lineage>
        <taxon>Bacteria</taxon>
        <taxon>Bacillati</taxon>
        <taxon>Actinomycetota</taxon>
        <taxon>Actinomycetes</taxon>
        <taxon>Kitasatosporales</taxon>
        <taxon>Streptomycetaceae</taxon>
        <taxon>Allostreptomyces</taxon>
    </lineage>
</organism>
<dbReference type="AlphaFoldDB" id="A0A853A172"/>
<dbReference type="InterPro" id="IPR047789">
    <property type="entry name" value="CU044_5270-like"/>
</dbReference>
<dbReference type="EMBL" id="JACBZD010000001">
    <property type="protein sequence ID" value="NYI04561.1"/>
    <property type="molecule type" value="Genomic_DNA"/>
</dbReference>
<evidence type="ECO:0000313" key="2">
    <source>
        <dbReference type="Proteomes" id="UP000567795"/>
    </source>
</evidence>
<gene>
    <name evidence="1" type="ORF">FHU37_001504</name>
</gene>
<dbReference type="RefSeq" id="WP_179813435.1">
    <property type="nucleotide sequence ID" value="NZ_JACBZD010000001.1"/>
</dbReference>
<dbReference type="NCBIfam" id="NF038083">
    <property type="entry name" value="CU044_5270_fam"/>
    <property type="match status" value="1"/>
</dbReference>
<keyword evidence="2" id="KW-1185">Reference proteome</keyword>
<accession>A0A853A172</accession>